<dbReference type="Pfam" id="PF16930">
    <property type="entry name" value="Porin_5"/>
    <property type="match status" value="2"/>
</dbReference>
<name>A0A1U9NL73_9BACT</name>
<evidence type="ECO:0000256" key="1">
    <source>
        <dbReference type="SAM" id="MobiDB-lite"/>
    </source>
</evidence>
<evidence type="ECO:0000313" key="3">
    <source>
        <dbReference type="Proteomes" id="UP000189674"/>
    </source>
</evidence>
<evidence type="ECO:0000313" key="2">
    <source>
        <dbReference type="EMBL" id="AQT68575.1"/>
    </source>
</evidence>
<gene>
    <name evidence="2" type="ORF">STSP2_01743</name>
</gene>
<reference evidence="3" key="1">
    <citation type="submission" date="2017-02" db="EMBL/GenBank/DDBJ databases">
        <title>Comparative genomics and description of representatives of a novel lineage of planctomycetes thriving in anoxic sediments.</title>
        <authorList>
            <person name="Spring S."/>
            <person name="Bunk B."/>
            <person name="Sproer C."/>
        </authorList>
    </citation>
    <scope>NUCLEOTIDE SEQUENCE [LARGE SCALE GENOMIC DNA]</scope>
    <source>
        <strain evidence="3">ST-NAGAB-D1</strain>
    </source>
</reference>
<dbReference type="InterPro" id="IPR032638">
    <property type="entry name" value="Porin_5"/>
</dbReference>
<dbReference type="SUPFAM" id="SSF56935">
    <property type="entry name" value="Porins"/>
    <property type="match status" value="1"/>
</dbReference>
<dbReference type="AlphaFoldDB" id="A0A1U9NL73"/>
<protein>
    <recommendedName>
        <fullName evidence="4">Porin</fullName>
    </recommendedName>
</protein>
<sequence length="447" mass="50229">MRKLFLCVVIAVFCGEYARGEQSVEDRLARLEALLQAQQEQIQTQQAEIESLKKELKSSQGGQDDVERADQEDLQLPVQDGAAIGQREIDEMVDKALAEREKDGTPEWLERIKLKGDFRFRHEHIDDEVADRDRDRTRLRFRIGADAKVNDEVDVGFRLASGSDAPTSTNQSFDNSFTSKDFFLDRAYVDYHPAALEGVNIYGGKMPNPYYFPGNSDLMFDTDVNPEGAALTVKNTLADNTEMFGSAGVFYVEERPEDAESSLWAAQAGMKRELFADTSLTAGLGYFDYGNAKGFQAFESSYTGSRLGNTLVNDRYDMDYDIFQMFGQLGWDAGGVPMVVFADYMKNTDATVSGDTAYLFGTGLGKRSKPGTWDVFYNYRRIESDAVIAAFTDANFGGGRTGSKGHKVNFNYQVSKNWVFATTYIWGDFVGSGKDYRDLYFDMKFKF</sequence>
<evidence type="ECO:0008006" key="4">
    <source>
        <dbReference type="Google" id="ProtNLM"/>
    </source>
</evidence>
<dbReference type="KEGG" id="alus:STSP2_01743"/>
<dbReference type="Proteomes" id="UP000189674">
    <property type="component" value="Chromosome"/>
</dbReference>
<feature type="region of interest" description="Disordered" evidence="1">
    <location>
        <begin position="53"/>
        <end position="75"/>
    </location>
</feature>
<dbReference type="STRING" id="1936003.STSP2_01743"/>
<dbReference type="RefSeq" id="WP_146661709.1">
    <property type="nucleotide sequence ID" value="NZ_CP019791.1"/>
</dbReference>
<keyword evidence="3" id="KW-1185">Reference proteome</keyword>
<organism evidence="2 3">
    <name type="scientific">Anaerohalosphaera lusitana</name>
    <dbReference type="NCBI Taxonomy" id="1936003"/>
    <lineage>
        <taxon>Bacteria</taxon>
        <taxon>Pseudomonadati</taxon>
        <taxon>Planctomycetota</taxon>
        <taxon>Phycisphaerae</taxon>
        <taxon>Sedimentisphaerales</taxon>
        <taxon>Anaerohalosphaeraceae</taxon>
        <taxon>Anaerohalosphaera</taxon>
    </lineage>
</organism>
<dbReference type="EMBL" id="CP019791">
    <property type="protein sequence ID" value="AQT68575.1"/>
    <property type="molecule type" value="Genomic_DNA"/>
</dbReference>
<proteinExistence type="predicted"/>
<dbReference type="OrthoDB" id="5372286at2"/>
<accession>A0A1U9NL73</accession>